<sequence>MHEKLKHTFALSDKGAKDMVKAFFACILHNLSLMVPVVLLYNLIGDLLDGGIPEGKSTFYIAGLVIALGLIMLTYYIQYNATFFATYVESGVRRLSLAEKLRKIPLSFFGKKNLSDLTTVLMSDCATLEGGLSHWVSEFIGSLISTLLIAAGLFIFDWRMALASLWVLPVSFGIILASAGVMRSRQEKVNEVSIACSDGIQECLETLRDLKANNAEEGYLKGLDRKIKDVEKYTVIGELTNAVFHTCGRMVLKVGIATTVLAGGALLADGKITLLTFFAFMILVSRVYDPLIAALDNLSAIIMIRNIQCRRMDEILSHPEQEGAEKLTNRGYDIAFDHVGFSYNSGETVLKDVSFTAKQGQVTALVGPSGGGKTTVSRLASRFWDIQKGRITVGGMDISKIDPESLMSLYSIVFQDVTLFNNTVMENIRLGRKDATDTEVIEAARLANVDEFAEKLPDKWNTLIGENGCELSGGERQRISIARAFLKNAPIILLDEATASLDVENETLIQESLSRLIENKTVMIIAHRMRTVAGADQIVVLSEGTVAEQGSSDTLLKKDGIYARMVKLQTQSQNWAME</sequence>
<reference evidence="1" key="1">
    <citation type="submission" date="2019-04" db="EMBL/GenBank/DDBJ databases">
        <title>Microbes associate with the intestines of laboratory mice.</title>
        <authorList>
            <person name="Navarre W."/>
            <person name="Wong E."/>
            <person name="Huang K."/>
            <person name="Tropini C."/>
            <person name="Ng K."/>
            <person name="Yu B."/>
        </authorList>
    </citation>
    <scope>NUCLEOTIDE SEQUENCE</scope>
    <source>
        <strain evidence="1">NM01_1-7b</strain>
    </source>
</reference>
<dbReference type="Proteomes" id="UP000304953">
    <property type="component" value="Unassembled WGS sequence"/>
</dbReference>
<name>A0AC61RSY7_9FIRM</name>
<protein>
    <submittedName>
        <fullName evidence="1">ABC transporter ATP-binding protein</fullName>
    </submittedName>
</protein>
<proteinExistence type="predicted"/>
<accession>A0AC61RSY7</accession>
<organism evidence="1 2">
    <name type="scientific">Petralouisia muris</name>
    <dbReference type="NCBI Taxonomy" id="3032872"/>
    <lineage>
        <taxon>Bacteria</taxon>
        <taxon>Bacillati</taxon>
        <taxon>Bacillota</taxon>
        <taxon>Clostridia</taxon>
        <taxon>Lachnospirales</taxon>
        <taxon>Lachnospiraceae</taxon>
        <taxon>Petralouisia</taxon>
    </lineage>
</organism>
<evidence type="ECO:0000313" key="1">
    <source>
        <dbReference type="EMBL" id="TGY93489.1"/>
    </source>
</evidence>
<keyword evidence="2" id="KW-1185">Reference proteome</keyword>
<dbReference type="EMBL" id="SRYA01000043">
    <property type="protein sequence ID" value="TGY93489.1"/>
    <property type="molecule type" value="Genomic_DNA"/>
</dbReference>
<evidence type="ECO:0000313" key="2">
    <source>
        <dbReference type="Proteomes" id="UP000304953"/>
    </source>
</evidence>
<comment type="caution">
    <text evidence="1">The sequence shown here is derived from an EMBL/GenBank/DDBJ whole genome shotgun (WGS) entry which is preliminary data.</text>
</comment>
<gene>
    <name evidence="1" type="ORF">E5329_18435</name>
</gene>
<keyword evidence="1" id="KW-0547">Nucleotide-binding</keyword>
<keyword evidence="1" id="KW-0067">ATP-binding</keyword>